<dbReference type="EMBL" id="CACVKT020006150">
    <property type="protein sequence ID" value="CAC5399979.1"/>
    <property type="molecule type" value="Genomic_DNA"/>
</dbReference>
<dbReference type="Proteomes" id="UP000507470">
    <property type="component" value="Unassembled WGS sequence"/>
</dbReference>
<proteinExistence type="predicted"/>
<gene>
    <name evidence="1" type="ORF">MCOR_34200</name>
</gene>
<accession>A0A6J8CWY9</accession>
<dbReference type="AlphaFoldDB" id="A0A6J8CWY9"/>
<reference evidence="1 2" key="1">
    <citation type="submission" date="2020-06" db="EMBL/GenBank/DDBJ databases">
        <authorList>
            <person name="Li R."/>
            <person name="Bekaert M."/>
        </authorList>
    </citation>
    <scope>NUCLEOTIDE SEQUENCE [LARGE SCALE GENOMIC DNA]</scope>
    <source>
        <strain evidence="2">wild</strain>
    </source>
</reference>
<evidence type="ECO:0000313" key="2">
    <source>
        <dbReference type="Proteomes" id="UP000507470"/>
    </source>
</evidence>
<evidence type="ECO:0000313" key="1">
    <source>
        <dbReference type="EMBL" id="CAC5399979.1"/>
    </source>
</evidence>
<dbReference type="OrthoDB" id="418748at2759"/>
<name>A0A6J8CWY9_MYTCO</name>
<sequence>MPSATTNEQSNSPDSIADIKEQAFNIIDIQSKASNTNVKKKIVSLKGPNWKASEKVKELISKIKNAFYSWKQNGRPKQDNKVYMEMKNCKREVRKQVRQEDHLDSQRFYNNMMNNPDSKTFHWLIRKNSAQSDNSETLIIKDTNGDDIVEQEKQTDIFAEFYETLATPATEEHFDSEYMEKCEFRYNLINSIVHQSTTNRINRNDVTQFTEEIMKKSHK</sequence>
<protein>
    <submittedName>
        <fullName evidence="1">Uncharacterized protein</fullName>
    </submittedName>
</protein>
<keyword evidence="2" id="KW-1185">Reference proteome</keyword>
<organism evidence="1 2">
    <name type="scientific">Mytilus coruscus</name>
    <name type="common">Sea mussel</name>
    <dbReference type="NCBI Taxonomy" id="42192"/>
    <lineage>
        <taxon>Eukaryota</taxon>
        <taxon>Metazoa</taxon>
        <taxon>Spiralia</taxon>
        <taxon>Lophotrochozoa</taxon>
        <taxon>Mollusca</taxon>
        <taxon>Bivalvia</taxon>
        <taxon>Autobranchia</taxon>
        <taxon>Pteriomorphia</taxon>
        <taxon>Mytilida</taxon>
        <taxon>Mytiloidea</taxon>
        <taxon>Mytilidae</taxon>
        <taxon>Mytilinae</taxon>
        <taxon>Mytilus</taxon>
    </lineage>
</organism>